<organism evidence="2">
    <name type="scientific">marine sediment metagenome</name>
    <dbReference type="NCBI Taxonomy" id="412755"/>
    <lineage>
        <taxon>unclassified sequences</taxon>
        <taxon>metagenomes</taxon>
        <taxon>ecological metagenomes</taxon>
    </lineage>
</organism>
<sequence>QASKILEIDFLDHVIIGDERYVSLKEKTDIWEGK</sequence>
<dbReference type="EMBL" id="BARV01001621">
    <property type="protein sequence ID" value="GAH98346.1"/>
    <property type="molecule type" value="Genomic_DNA"/>
</dbReference>
<evidence type="ECO:0000313" key="2">
    <source>
        <dbReference type="EMBL" id="GAH98346.1"/>
    </source>
</evidence>
<proteinExistence type="predicted"/>
<evidence type="ECO:0000259" key="1">
    <source>
        <dbReference type="Pfam" id="PF04002"/>
    </source>
</evidence>
<dbReference type="Pfam" id="PF04002">
    <property type="entry name" value="RadC"/>
    <property type="match status" value="1"/>
</dbReference>
<reference evidence="2" key="1">
    <citation type="journal article" date="2014" name="Front. Microbiol.">
        <title>High frequency of phylogenetically diverse reductive dehalogenase-homologous genes in deep subseafloor sedimentary metagenomes.</title>
        <authorList>
            <person name="Kawai M."/>
            <person name="Futagami T."/>
            <person name="Toyoda A."/>
            <person name="Takaki Y."/>
            <person name="Nishi S."/>
            <person name="Hori S."/>
            <person name="Arai W."/>
            <person name="Tsubouchi T."/>
            <person name="Morono Y."/>
            <person name="Uchiyama I."/>
            <person name="Ito T."/>
            <person name="Fujiyama A."/>
            <person name="Inagaki F."/>
            <person name="Takami H."/>
        </authorList>
    </citation>
    <scope>NUCLEOTIDE SEQUENCE</scope>
    <source>
        <strain evidence="2">Expedition CK06-06</strain>
    </source>
</reference>
<protein>
    <recommendedName>
        <fullName evidence="1">RadC-like JAB domain-containing protein</fullName>
    </recommendedName>
</protein>
<feature type="domain" description="RadC-like JAB" evidence="1">
    <location>
        <begin position="1"/>
        <end position="27"/>
    </location>
</feature>
<accession>X1JUB5</accession>
<feature type="non-terminal residue" evidence="2">
    <location>
        <position position="1"/>
    </location>
</feature>
<comment type="caution">
    <text evidence="2">The sequence shown here is derived from an EMBL/GenBank/DDBJ whole genome shotgun (WGS) entry which is preliminary data.</text>
</comment>
<gene>
    <name evidence="2" type="ORF">S06H3_04583</name>
</gene>
<dbReference type="AlphaFoldDB" id="X1JUB5"/>
<name>X1JUB5_9ZZZZ</name>
<dbReference type="InterPro" id="IPR025657">
    <property type="entry name" value="RadC_JAB"/>
</dbReference>
<dbReference type="Gene3D" id="3.40.140.10">
    <property type="entry name" value="Cytidine Deaminase, domain 2"/>
    <property type="match status" value="1"/>
</dbReference>